<keyword evidence="4" id="KW-0804">Transcription</keyword>
<dbReference type="SUPFAM" id="SSF46785">
    <property type="entry name" value="Winged helix' DNA-binding domain"/>
    <property type="match status" value="1"/>
</dbReference>
<evidence type="ECO:0000256" key="3">
    <source>
        <dbReference type="ARBA" id="ARBA00023125"/>
    </source>
</evidence>
<dbReference type="Pfam" id="PF03466">
    <property type="entry name" value="LysR_substrate"/>
    <property type="match status" value="1"/>
</dbReference>
<dbReference type="InterPro" id="IPR005119">
    <property type="entry name" value="LysR_subst-bd"/>
</dbReference>
<gene>
    <name evidence="6" type="ORF">JP39_05200</name>
</gene>
<proteinExistence type="inferred from homology"/>
<dbReference type="PROSITE" id="PS50931">
    <property type="entry name" value="HTH_LYSR"/>
    <property type="match status" value="1"/>
</dbReference>
<evidence type="ECO:0000256" key="2">
    <source>
        <dbReference type="ARBA" id="ARBA00023015"/>
    </source>
</evidence>
<dbReference type="InterPro" id="IPR036388">
    <property type="entry name" value="WH-like_DNA-bd_sf"/>
</dbReference>
<dbReference type="Pfam" id="PF00126">
    <property type="entry name" value="HTH_1"/>
    <property type="match status" value="1"/>
</dbReference>
<comment type="similarity">
    <text evidence="1">Belongs to the LysR transcriptional regulatory family.</text>
</comment>
<keyword evidence="2" id="KW-0805">Transcription regulation</keyword>
<dbReference type="AlphaFoldDB" id="A0A0K2LBX7"/>
<dbReference type="GO" id="GO:0003700">
    <property type="term" value="F:DNA-binding transcription factor activity"/>
    <property type="evidence" value="ECO:0007669"/>
    <property type="project" value="InterPro"/>
</dbReference>
<protein>
    <submittedName>
        <fullName evidence="6">Malolactic fermentation transcriptional regulator</fullName>
    </submittedName>
</protein>
<dbReference type="InterPro" id="IPR000847">
    <property type="entry name" value="LysR_HTH_N"/>
</dbReference>
<evidence type="ECO:0000256" key="1">
    <source>
        <dbReference type="ARBA" id="ARBA00009437"/>
    </source>
</evidence>
<evidence type="ECO:0000256" key="4">
    <source>
        <dbReference type="ARBA" id="ARBA00023163"/>
    </source>
</evidence>
<dbReference type="Proteomes" id="UP000061546">
    <property type="component" value="Chromosome"/>
</dbReference>
<dbReference type="InterPro" id="IPR036390">
    <property type="entry name" value="WH_DNA-bd_sf"/>
</dbReference>
<feature type="domain" description="HTH lysR-type" evidence="5">
    <location>
        <begin position="1"/>
        <end position="60"/>
    </location>
</feature>
<dbReference type="GO" id="GO:0003677">
    <property type="term" value="F:DNA binding"/>
    <property type="evidence" value="ECO:0007669"/>
    <property type="project" value="UniProtKB-KW"/>
</dbReference>
<evidence type="ECO:0000313" key="7">
    <source>
        <dbReference type="Proteomes" id="UP000061546"/>
    </source>
</evidence>
<dbReference type="RefSeq" id="WP_048698986.1">
    <property type="nucleotide sequence ID" value="NZ_BJDV01000013.1"/>
</dbReference>
<dbReference type="InterPro" id="IPR050950">
    <property type="entry name" value="HTH-type_LysR_regulators"/>
</dbReference>
<dbReference type="EMBL" id="CP012559">
    <property type="protein sequence ID" value="ALB28804.1"/>
    <property type="molecule type" value="Genomic_DNA"/>
</dbReference>
<dbReference type="Gene3D" id="3.40.190.290">
    <property type="match status" value="1"/>
</dbReference>
<dbReference type="STRING" id="1074467.JP39_05200"/>
<dbReference type="KEGG" id="lhi:JP39_05200"/>
<keyword evidence="7" id="KW-1185">Reference proteome</keyword>
<keyword evidence="3" id="KW-0238">DNA-binding</keyword>
<organism evidence="6 7">
    <name type="scientific">Companilactobacillus heilongjiangensis</name>
    <dbReference type="NCBI Taxonomy" id="1074467"/>
    <lineage>
        <taxon>Bacteria</taxon>
        <taxon>Bacillati</taxon>
        <taxon>Bacillota</taxon>
        <taxon>Bacilli</taxon>
        <taxon>Lactobacillales</taxon>
        <taxon>Lactobacillaceae</taxon>
        <taxon>Companilactobacillus</taxon>
    </lineage>
</organism>
<evidence type="ECO:0000259" key="5">
    <source>
        <dbReference type="PROSITE" id="PS50931"/>
    </source>
</evidence>
<dbReference type="Gene3D" id="1.10.10.10">
    <property type="entry name" value="Winged helix-like DNA-binding domain superfamily/Winged helix DNA-binding domain"/>
    <property type="match status" value="1"/>
</dbReference>
<dbReference type="GO" id="GO:0005829">
    <property type="term" value="C:cytosol"/>
    <property type="evidence" value="ECO:0007669"/>
    <property type="project" value="TreeGrafter"/>
</dbReference>
<dbReference type="OrthoDB" id="9803735at2"/>
<reference evidence="6 7" key="1">
    <citation type="submission" date="2015-08" db="EMBL/GenBank/DDBJ databases">
        <title>Genomic sequence of Lactobacillus heilongjiangensis DSM 28069, isolated from Chinese traditional pickle.</title>
        <authorList>
            <person name="Jiang X."/>
            <person name="Zheng B."/>
            <person name="Cheng H."/>
        </authorList>
    </citation>
    <scope>NUCLEOTIDE SEQUENCE [LARGE SCALE GENOMIC DNA]</scope>
    <source>
        <strain evidence="6 7">DSM 28069</strain>
    </source>
</reference>
<accession>A0A0K2LBX7</accession>
<dbReference type="SUPFAM" id="SSF53850">
    <property type="entry name" value="Periplasmic binding protein-like II"/>
    <property type="match status" value="1"/>
</dbReference>
<dbReference type="PANTHER" id="PTHR30419">
    <property type="entry name" value="HTH-TYPE TRANSCRIPTIONAL REGULATOR YBHD"/>
    <property type="match status" value="1"/>
</dbReference>
<sequence>MNLKDYQYFKKLSELKNFSDTAAFFGVSQPTITYSLKRLEDSCGLSLVKRKSYANSLSLTYAGEQLLLHINRILQENDLINVDMERIKREKIVMGWPPIITSYVIPKVFDELRKEKLLVAIEPVADGSKDLLTKLTNGEIDLSLLGTTVLPQENHLDYQLLKEHHFKFIASTEKDISHIHSIEELFEEDFISLNEKSVHSQVLQRLTEHYNVVPKTMFQTDDYKLVLNLVRANKGISFITETAIQDVPGLQVIDIPDIQLPSFYILFVYRHNMIGNETLGKLMHIFKGIYKK</sequence>
<name>A0A0K2LBX7_9LACO</name>
<evidence type="ECO:0000313" key="6">
    <source>
        <dbReference type="EMBL" id="ALB28804.1"/>
    </source>
</evidence>